<evidence type="ECO:0000313" key="3">
    <source>
        <dbReference type="Proteomes" id="UP000277811"/>
    </source>
</evidence>
<organism evidence="2 3">
    <name type="scientific">Lucifera butyrica</name>
    <dbReference type="NCBI Taxonomy" id="1351585"/>
    <lineage>
        <taxon>Bacteria</taxon>
        <taxon>Bacillati</taxon>
        <taxon>Bacillota</taxon>
        <taxon>Negativicutes</taxon>
        <taxon>Veillonellales</taxon>
        <taxon>Veillonellaceae</taxon>
        <taxon>Lucifera</taxon>
    </lineage>
</organism>
<dbReference type="InterPro" id="IPR050847">
    <property type="entry name" value="SASP_DNA-binding"/>
</dbReference>
<dbReference type="GO" id="GO:0006265">
    <property type="term" value="P:DNA topological change"/>
    <property type="evidence" value="ECO:0007669"/>
    <property type="project" value="InterPro"/>
</dbReference>
<feature type="region of interest" description="Disordered" evidence="1">
    <location>
        <begin position="61"/>
        <end position="102"/>
    </location>
</feature>
<dbReference type="Proteomes" id="UP000277811">
    <property type="component" value="Unassembled WGS sequence"/>
</dbReference>
<protein>
    <submittedName>
        <fullName evidence="2">Small acid-soluble spore protein alpha/beta-type</fullName>
    </submittedName>
</protein>
<dbReference type="AlphaFoldDB" id="A0A498RHS3"/>
<reference evidence="2 3" key="1">
    <citation type="submission" date="2018-06" db="EMBL/GenBank/DDBJ databases">
        <authorList>
            <person name="Strepis N."/>
        </authorList>
    </citation>
    <scope>NUCLEOTIDE SEQUENCE [LARGE SCALE GENOMIC DNA]</scope>
    <source>
        <strain evidence="2">LUCI</strain>
    </source>
</reference>
<keyword evidence="3" id="KW-1185">Reference proteome</keyword>
<sequence>MSRSRKPVNPSAQQALDRLKEETASELGLKDYKNTYKGALTSADNGRVGGHMVRKMIESQEQQFSGGTTGTMSATNTTTNSITNSYQQGKTLTSQYDANRKP</sequence>
<accession>A0A498RHS3</accession>
<dbReference type="GO" id="GO:0003690">
    <property type="term" value="F:double-stranded DNA binding"/>
    <property type="evidence" value="ECO:0007669"/>
    <property type="project" value="InterPro"/>
</dbReference>
<dbReference type="Pfam" id="PF00269">
    <property type="entry name" value="SASP"/>
    <property type="match status" value="1"/>
</dbReference>
<dbReference type="EMBL" id="UPPP01000094">
    <property type="protein sequence ID" value="VBB08698.1"/>
    <property type="molecule type" value="Genomic_DNA"/>
</dbReference>
<dbReference type="PANTHER" id="PTHR36107">
    <property type="entry name" value="SMALL, ACID-SOLUBLE SPORE PROTEIN A"/>
    <property type="match status" value="1"/>
</dbReference>
<evidence type="ECO:0000256" key="1">
    <source>
        <dbReference type="SAM" id="MobiDB-lite"/>
    </source>
</evidence>
<dbReference type="InterPro" id="IPR001448">
    <property type="entry name" value="SASP_alpha/beta-type"/>
</dbReference>
<dbReference type="OrthoDB" id="1683773at2"/>
<gene>
    <name evidence="2" type="ORF">LUCI_3976</name>
</gene>
<name>A0A498RHS3_9FIRM</name>
<dbReference type="RefSeq" id="WP_122629560.1">
    <property type="nucleotide sequence ID" value="NZ_UPPP01000094.1"/>
</dbReference>
<dbReference type="Gene3D" id="6.10.10.80">
    <property type="entry name" value="Small, acid-soluble spore protein, alpha/beta type-like"/>
    <property type="match status" value="1"/>
</dbReference>
<feature type="compositionally biased region" description="Low complexity" evidence="1">
    <location>
        <begin position="70"/>
        <end position="85"/>
    </location>
</feature>
<evidence type="ECO:0000313" key="2">
    <source>
        <dbReference type="EMBL" id="VBB08698.1"/>
    </source>
</evidence>
<dbReference type="InterPro" id="IPR038300">
    <property type="entry name" value="SASP_sf_alpha/beta"/>
</dbReference>
<proteinExistence type="predicted"/>
<feature type="compositionally biased region" description="Polar residues" evidence="1">
    <location>
        <begin position="86"/>
        <end position="102"/>
    </location>
</feature>
<dbReference type="PANTHER" id="PTHR36107:SF1">
    <property type="entry name" value="SMALL, ACID-SOLUBLE SPORE PROTEIN A"/>
    <property type="match status" value="1"/>
</dbReference>